<accession>V5EYQ3</accession>
<dbReference type="STRING" id="1365824.V5EYQ3"/>
<dbReference type="OMA" id="NTCDETH"/>
<dbReference type="eggNOG" id="KOG1502">
    <property type="taxonomic scope" value="Eukaryota"/>
</dbReference>
<dbReference type="PANTHER" id="PTHR10366">
    <property type="entry name" value="NAD DEPENDENT EPIMERASE/DEHYDRATASE"/>
    <property type="match status" value="1"/>
</dbReference>
<evidence type="ECO:0000259" key="4">
    <source>
        <dbReference type="Pfam" id="PF01370"/>
    </source>
</evidence>
<sequence>MSDSNVYVVTGADGYIASVLVKRLVESGAHVRATVGRESSGQEIKKYLSPSGSGSGKLEIFIIPDITIPGAFKEVLEGATHMFHVAGGGKMDAEKDVLDPARAGTLTLLKDAVEAKIQRVVYTSSVAAIKVGTSNTCDETHWNALISDEAIQGLKSDDPTEAMKASSASKRVAEEAVWDFVRETNAFPLVTLQPVMVIGKAMPGESNAHLCNTLRPVQSENGTSGYGDIEHLVEAHIQAMKRDEANGKRFLLLRRPPAALREQIKLDSIRSKQVLGIQYRSVKESLKRMVDSAVESGAAKDSPAGRNSASKWS</sequence>
<dbReference type="HOGENOM" id="CLU_007383_9_2_1"/>
<dbReference type="Proteomes" id="UP000019377">
    <property type="component" value="Unassembled WGS sequence"/>
</dbReference>
<dbReference type="OrthoDB" id="2735536at2759"/>
<gene>
    <name evidence="5" type="ORF">PSEUBRA_SCAF13g01880</name>
</gene>
<dbReference type="GO" id="GO:0016616">
    <property type="term" value="F:oxidoreductase activity, acting on the CH-OH group of donors, NAD or NADP as acceptor"/>
    <property type="evidence" value="ECO:0007669"/>
    <property type="project" value="TreeGrafter"/>
</dbReference>
<dbReference type="Gene3D" id="3.40.50.720">
    <property type="entry name" value="NAD(P)-binding Rossmann-like Domain"/>
    <property type="match status" value="1"/>
</dbReference>
<feature type="domain" description="NAD-dependent epimerase/dehydratase" evidence="4">
    <location>
        <begin position="8"/>
        <end position="210"/>
    </location>
</feature>
<feature type="non-terminal residue" evidence="5">
    <location>
        <position position="313"/>
    </location>
</feature>
<keyword evidence="6" id="KW-1185">Reference proteome</keyword>
<dbReference type="EMBL" id="KI545855">
    <property type="protein sequence ID" value="EST08938.1"/>
    <property type="molecule type" value="Genomic_DNA"/>
</dbReference>
<dbReference type="Pfam" id="PF01370">
    <property type="entry name" value="Epimerase"/>
    <property type="match status" value="1"/>
</dbReference>
<dbReference type="AlphaFoldDB" id="V5EYQ3"/>
<evidence type="ECO:0000256" key="1">
    <source>
        <dbReference type="ARBA" id="ARBA00023002"/>
    </source>
</evidence>
<feature type="region of interest" description="Disordered" evidence="3">
    <location>
        <begin position="290"/>
        <end position="313"/>
    </location>
</feature>
<reference evidence="6" key="1">
    <citation type="journal article" date="2013" name="Genome Announc.">
        <title>Draft genome sequence of Pseudozyma brasiliensis sp. nov. strain GHG001, a high producer of endo-1,4-xylanase isolated from an insect pest of sugarcane.</title>
        <authorList>
            <person name="Oliveira J.V.D.C."/>
            <person name="dos Santos R.A.C."/>
            <person name="Borges T.A."/>
            <person name="Riano-Pachon D.M."/>
            <person name="Goldman G.H."/>
        </authorList>
    </citation>
    <scope>NUCLEOTIDE SEQUENCE [LARGE SCALE GENOMIC DNA]</scope>
    <source>
        <strain evidence="6">GHG001</strain>
    </source>
</reference>
<proteinExistence type="inferred from homology"/>
<keyword evidence="1" id="KW-0560">Oxidoreductase</keyword>
<dbReference type="InterPro" id="IPR001509">
    <property type="entry name" value="Epimerase_deHydtase"/>
</dbReference>
<dbReference type="SUPFAM" id="SSF51735">
    <property type="entry name" value="NAD(P)-binding Rossmann-fold domains"/>
    <property type="match status" value="1"/>
</dbReference>
<evidence type="ECO:0000256" key="3">
    <source>
        <dbReference type="SAM" id="MobiDB-lite"/>
    </source>
</evidence>
<dbReference type="InterPro" id="IPR036291">
    <property type="entry name" value="NAD(P)-bd_dom_sf"/>
</dbReference>
<evidence type="ECO:0000256" key="2">
    <source>
        <dbReference type="ARBA" id="ARBA00023445"/>
    </source>
</evidence>
<name>V5EYQ3_KALBG</name>
<dbReference type="InterPro" id="IPR050425">
    <property type="entry name" value="NAD(P)_dehydrat-like"/>
</dbReference>
<organism evidence="5 6">
    <name type="scientific">Kalmanozyma brasiliensis (strain GHG001)</name>
    <name type="common">Yeast</name>
    <name type="synonym">Pseudozyma brasiliensis</name>
    <dbReference type="NCBI Taxonomy" id="1365824"/>
    <lineage>
        <taxon>Eukaryota</taxon>
        <taxon>Fungi</taxon>
        <taxon>Dikarya</taxon>
        <taxon>Basidiomycota</taxon>
        <taxon>Ustilaginomycotina</taxon>
        <taxon>Ustilaginomycetes</taxon>
        <taxon>Ustilaginales</taxon>
        <taxon>Ustilaginaceae</taxon>
        <taxon>Kalmanozyma</taxon>
    </lineage>
</organism>
<evidence type="ECO:0000313" key="5">
    <source>
        <dbReference type="EMBL" id="EST08938.1"/>
    </source>
</evidence>
<dbReference type="PANTHER" id="PTHR10366:SF564">
    <property type="entry name" value="STEROL-4-ALPHA-CARBOXYLATE 3-DEHYDROGENASE, DECARBOXYLATING"/>
    <property type="match status" value="1"/>
</dbReference>
<evidence type="ECO:0000313" key="6">
    <source>
        <dbReference type="Proteomes" id="UP000019377"/>
    </source>
</evidence>
<protein>
    <recommendedName>
        <fullName evidence="4">NAD-dependent epimerase/dehydratase domain-containing protein</fullName>
    </recommendedName>
</protein>
<comment type="similarity">
    <text evidence="2">Belongs to the NAD(P)-dependent epimerase/dehydratase family. Dihydroflavonol-4-reductase subfamily.</text>
</comment>